<protein>
    <submittedName>
        <fullName evidence="2">Uncharacterized protein</fullName>
    </submittedName>
</protein>
<dbReference type="OrthoDB" id="912587at2759"/>
<evidence type="ECO:0000256" key="1">
    <source>
        <dbReference type="SAM" id="MobiDB-lite"/>
    </source>
</evidence>
<feature type="compositionally biased region" description="Basic and acidic residues" evidence="1">
    <location>
        <begin position="92"/>
        <end position="110"/>
    </location>
</feature>
<dbReference type="EMBL" id="AWWV01014179">
    <property type="protein sequence ID" value="OMO58597.1"/>
    <property type="molecule type" value="Genomic_DNA"/>
</dbReference>
<feature type="region of interest" description="Disordered" evidence="1">
    <location>
        <begin position="92"/>
        <end position="143"/>
    </location>
</feature>
<name>A0A1R3GKK8_COCAP</name>
<dbReference type="AlphaFoldDB" id="A0A1R3GKK8"/>
<keyword evidence="3" id="KW-1185">Reference proteome</keyword>
<comment type="caution">
    <text evidence="2">The sequence shown here is derived from an EMBL/GenBank/DDBJ whole genome shotgun (WGS) entry which is preliminary data.</text>
</comment>
<reference evidence="2 3" key="1">
    <citation type="submission" date="2013-09" db="EMBL/GenBank/DDBJ databases">
        <title>Corchorus capsularis genome sequencing.</title>
        <authorList>
            <person name="Alam M."/>
            <person name="Haque M.S."/>
            <person name="Islam M.S."/>
            <person name="Emdad E.M."/>
            <person name="Islam M.M."/>
            <person name="Ahmed B."/>
            <person name="Halim A."/>
            <person name="Hossen Q.M.M."/>
            <person name="Hossain M.Z."/>
            <person name="Ahmed R."/>
            <person name="Khan M.M."/>
            <person name="Islam R."/>
            <person name="Rashid M.M."/>
            <person name="Khan S.A."/>
            <person name="Rahman M.S."/>
            <person name="Alam M."/>
        </authorList>
    </citation>
    <scope>NUCLEOTIDE SEQUENCE [LARGE SCALE GENOMIC DNA]</scope>
    <source>
        <strain evidence="3">cv. CVL-1</strain>
        <tissue evidence="2">Whole seedling</tissue>
    </source>
</reference>
<accession>A0A1R3GKK8</accession>
<dbReference type="Proteomes" id="UP000188268">
    <property type="component" value="Unassembled WGS sequence"/>
</dbReference>
<evidence type="ECO:0000313" key="2">
    <source>
        <dbReference type="EMBL" id="OMO58597.1"/>
    </source>
</evidence>
<gene>
    <name evidence="2" type="ORF">CCACVL1_25427</name>
</gene>
<sequence length="202" mass="22545">MDSPRLRDEYCCDRIREKTDVHVWEVRWQFSEMDTGLIENDECSSENDAPRAYHGLEEHIGANEDQGDVIDASLEEHGVGSTCDRPLLGEAAQHRPHDRPSHATSHEATSHNRPSLGAPTGHNRTSIGPSGQDRPFDPLAIPQGPMTRAQAKRFKEALLGFVRSHLGGLESIEEHLEGIVVDITKNIPIDSKVFTLFEIDEH</sequence>
<dbReference type="Gramene" id="OMO58597">
    <property type="protein sequence ID" value="OMO58597"/>
    <property type="gene ID" value="CCACVL1_25427"/>
</dbReference>
<evidence type="ECO:0000313" key="3">
    <source>
        <dbReference type="Proteomes" id="UP000188268"/>
    </source>
</evidence>
<organism evidence="2 3">
    <name type="scientific">Corchorus capsularis</name>
    <name type="common">Jute</name>
    <dbReference type="NCBI Taxonomy" id="210143"/>
    <lineage>
        <taxon>Eukaryota</taxon>
        <taxon>Viridiplantae</taxon>
        <taxon>Streptophyta</taxon>
        <taxon>Embryophyta</taxon>
        <taxon>Tracheophyta</taxon>
        <taxon>Spermatophyta</taxon>
        <taxon>Magnoliopsida</taxon>
        <taxon>eudicotyledons</taxon>
        <taxon>Gunneridae</taxon>
        <taxon>Pentapetalae</taxon>
        <taxon>rosids</taxon>
        <taxon>malvids</taxon>
        <taxon>Malvales</taxon>
        <taxon>Malvaceae</taxon>
        <taxon>Grewioideae</taxon>
        <taxon>Apeibeae</taxon>
        <taxon>Corchorus</taxon>
    </lineage>
</organism>
<proteinExistence type="predicted"/>